<dbReference type="FunFam" id="3.40.50.300:FF:000016">
    <property type="entry name" value="Oligopeptide ABC transporter ATP-binding component"/>
    <property type="match status" value="1"/>
</dbReference>
<comment type="caution">
    <text evidence="9">The sequence shown here is derived from an EMBL/GenBank/DDBJ whole genome shotgun (WGS) entry which is preliminary data.</text>
</comment>
<dbReference type="Proteomes" id="UP000216857">
    <property type="component" value="Unassembled WGS sequence"/>
</dbReference>
<dbReference type="RefSeq" id="WP_094847390.1">
    <property type="nucleotide sequence ID" value="NZ_NEVJ01000003.1"/>
</dbReference>
<dbReference type="PANTHER" id="PTHR43297:SF2">
    <property type="entry name" value="DIPEPTIDE TRANSPORT ATP-BINDING PROTEIN DPPD"/>
    <property type="match status" value="1"/>
</dbReference>
<keyword evidence="10" id="KW-1185">Reference proteome</keyword>
<dbReference type="AlphaFoldDB" id="A0A261R136"/>
<dbReference type="InterPro" id="IPR017871">
    <property type="entry name" value="ABC_transporter-like_CS"/>
</dbReference>
<dbReference type="GO" id="GO:0016887">
    <property type="term" value="F:ATP hydrolysis activity"/>
    <property type="evidence" value="ECO:0007669"/>
    <property type="project" value="InterPro"/>
</dbReference>
<reference evidence="9" key="1">
    <citation type="submission" date="2017-05" db="EMBL/GenBank/DDBJ databases">
        <title>Complete and WGS of Bordetella genogroups.</title>
        <authorList>
            <person name="Spilker T."/>
            <person name="Lipuma J."/>
        </authorList>
    </citation>
    <scope>NUCLEOTIDE SEQUENCE</scope>
    <source>
        <strain evidence="9">AU21707</strain>
    </source>
</reference>
<evidence type="ECO:0000259" key="8">
    <source>
        <dbReference type="PROSITE" id="PS50893"/>
    </source>
</evidence>
<feature type="domain" description="ABC transporter" evidence="8">
    <location>
        <begin position="16"/>
        <end position="264"/>
    </location>
</feature>
<dbReference type="Gene3D" id="3.40.50.300">
    <property type="entry name" value="P-loop containing nucleotide triphosphate hydrolases"/>
    <property type="match status" value="1"/>
</dbReference>
<dbReference type="CDD" id="cd03257">
    <property type="entry name" value="ABC_NikE_OppD_transporters"/>
    <property type="match status" value="1"/>
</dbReference>
<keyword evidence="4" id="KW-1003">Cell membrane</keyword>
<sequence>MNNFTHEADAPVLSVTRLTTEFRVKGQWHSAIRDLSLHVGRNETLAIVGESGCGKSITALSVMRLINPAQGRIAGGQIRLDGQDLLALSEPQMEKVRGNAMAMIFQEPMTSLNPVMTIGSQIAESVRFHRRASREQARARALELLEWVRIPAAARRYDDYPHQFSGGMRQRVMIAMALACEPRLLLADEPTTALDVTIQVQILALLAELKATRDMGMVFITHNLGVVASIADRVAVMYGGRVIEQTDVQSLFDRPTHPYTEALLRSMPRVDRPRADLQPIPGQVPPITVETPGCRYADRCPLAQPRCRQAVPPLAPVGGDVRHLARCWVRADAVDADVDIDTRQEASA</sequence>
<evidence type="ECO:0000313" key="9">
    <source>
        <dbReference type="EMBL" id="OZI18706.1"/>
    </source>
</evidence>
<dbReference type="SUPFAM" id="SSF52540">
    <property type="entry name" value="P-loop containing nucleoside triphosphate hydrolases"/>
    <property type="match status" value="1"/>
</dbReference>
<evidence type="ECO:0000256" key="3">
    <source>
        <dbReference type="ARBA" id="ARBA00022448"/>
    </source>
</evidence>
<dbReference type="InterPro" id="IPR003593">
    <property type="entry name" value="AAA+_ATPase"/>
</dbReference>
<dbReference type="EMBL" id="NEVJ01000003">
    <property type="protein sequence ID" value="OZI18706.1"/>
    <property type="molecule type" value="Genomic_DNA"/>
</dbReference>
<evidence type="ECO:0000256" key="2">
    <source>
        <dbReference type="ARBA" id="ARBA00005417"/>
    </source>
</evidence>
<keyword evidence="3" id="KW-0813">Transport</keyword>
<dbReference type="GO" id="GO:0015833">
    <property type="term" value="P:peptide transport"/>
    <property type="evidence" value="ECO:0007669"/>
    <property type="project" value="InterPro"/>
</dbReference>
<dbReference type="InterPro" id="IPR003439">
    <property type="entry name" value="ABC_transporter-like_ATP-bd"/>
</dbReference>
<dbReference type="GO" id="GO:0005524">
    <property type="term" value="F:ATP binding"/>
    <property type="evidence" value="ECO:0007669"/>
    <property type="project" value="UniProtKB-KW"/>
</dbReference>
<name>A0A261R136_9BORD</name>
<comment type="similarity">
    <text evidence="2">Belongs to the ABC transporter superfamily.</text>
</comment>
<evidence type="ECO:0000256" key="6">
    <source>
        <dbReference type="ARBA" id="ARBA00022840"/>
    </source>
</evidence>
<dbReference type="InterPro" id="IPR013563">
    <property type="entry name" value="Oligopep_ABC_C"/>
</dbReference>
<gene>
    <name evidence="9" type="ORF">CAL26_13450</name>
</gene>
<dbReference type="InterPro" id="IPR050388">
    <property type="entry name" value="ABC_Ni/Peptide_Import"/>
</dbReference>
<dbReference type="GO" id="GO:0005886">
    <property type="term" value="C:plasma membrane"/>
    <property type="evidence" value="ECO:0007669"/>
    <property type="project" value="UniProtKB-SubCell"/>
</dbReference>
<dbReference type="GO" id="GO:0055085">
    <property type="term" value="P:transmembrane transport"/>
    <property type="evidence" value="ECO:0007669"/>
    <property type="project" value="UniProtKB-ARBA"/>
</dbReference>
<keyword evidence="7" id="KW-0472">Membrane</keyword>
<evidence type="ECO:0000256" key="1">
    <source>
        <dbReference type="ARBA" id="ARBA00004417"/>
    </source>
</evidence>
<dbReference type="PROSITE" id="PS00211">
    <property type="entry name" value="ABC_TRANSPORTER_1"/>
    <property type="match status" value="1"/>
</dbReference>
<dbReference type="InterPro" id="IPR027417">
    <property type="entry name" value="P-loop_NTPase"/>
</dbReference>
<keyword evidence="5" id="KW-0547">Nucleotide-binding</keyword>
<evidence type="ECO:0000256" key="5">
    <source>
        <dbReference type="ARBA" id="ARBA00022741"/>
    </source>
</evidence>
<protein>
    <submittedName>
        <fullName evidence="9">Dipeptide/oligopeptide/nickel ABC transporter ATP-binding protein</fullName>
    </submittedName>
</protein>
<organism evidence="9 10">
    <name type="scientific">Bordetella genomosp. 9</name>
    <dbReference type="NCBI Taxonomy" id="1416803"/>
    <lineage>
        <taxon>Bacteria</taxon>
        <taxon>Pseudomonadati</taxon>
        <taxon>Pseudomonadota</taxon>
        <taxon>Betaproteobacteria</taxon>
        <taxon>Burkholderiales</taxon>
        <taxon>Alcaligenaceae</taxon>
        <taxon>Bordetella</taxon>
    </lineage>
</organism>
<evidence type="ECO:0000256" key="7">
    <source>
        <dbReference type="ARBA" id="ARBA00023136"/>
    </source>
</evidence>
<dbReference type="Pfam" id="PF00005">
    <property type="entry name" value="ABC_tran"/>
    <property type="match status" value="1"/>
</dbReference>
<dbReference type="NCBIfam" id="TIGR01727">
    <property type="entry name" value="oligo_HPY"/>
    <property type="match status" value="1"/>
</dbReference>
<dbReference type="SMART" id="SM00382">
    <property type="entry name" value="AAA"/>
    <property type="match status" value="1"/>
</dbReference>
<evidence type="ECO:0000313" key="10">
    <source>
        <dbReference type="Proteomes" id="UP000216857"/>
    </source>
</evidence>
<dbReference type="PROSITE" id="PS50893">
    <property type="entry name" value="ABC_TRANSPORTER_2"/>
    <property type="match status" value="1"/>
</dbReference>
<dbReference type="PANTHER" id="PTHR43297">
    <property type="entry name" value="OLIGOPEPTIDE TRANSPORT ATP-BINDING PROTEIN APPD"/>
    <property type="match status" value="1"/>
</dbReference>
<proteinExistence type="inferred from homology"/>
<keyword evidence="6 9" id="KW-0067">ATP-binding</keyword>
<dbReference type="Pfam" id="PF08352">
    <property type="entry name" value="oligo_HPY"/>
    <property type="match status" value="1"/>
</dbReference>
<dbReference type="OrthoDB" id="9802772at2"/>
<accession>A0A261R136</accession>
<comment type="subcellular location">
    <subcellularLocation>
        <location evidence="1">Cell inner membrane</location>
        <topology evidence="1">Peripheral membrane protein</topology>
    </subcellularLocation>
</comment>
<evidence type="ECO:0000256" key="4">
    <source>
        <dbReference type="ARBA" id="ARBA00022475"/>
    </source>
</evidence>